<dbReference type="PANTHER" id="PTHR33446:SF2">
    <property type="entry name" value="PROTEIN TONB"/>
    <property type="match status" value="1"/>
</dbReference>
<protein>
    <submittedName>
        <fullName evidence="12">Energy transducer TonB</fullName>
    </submittedName>
</protein>
<dbReference type="PROSITE" id="PS52015">
    <property type="entry name" value="TONB_CTD"/>
    <property type="match status" value="1"/>
</dbReference>
<evidence type="ECO:0000256" key="7">
    <source>
        <dbReference type="ARBA" id="ARBA00022927"/>
    </source>
</evidence>
<dbReference type="Pfam" id="PF03544">
    <property type="entry name" value="TonB_C"/>
    <property type="match status" value="1"/>
</dbReference>
<evidence type="ECO:0000256" key="9">
    <source>
        <dbReference type="ARBA" id="ARBA00023136"/>
    </source>
</evidence>
<organism evidence="12 13">
    <name type="scientific">Vibrio neptunius</name>
    <dbReference type="NCBI Taxonomy" id="170651"/>
    <lineage>
        <taxon>Bacteria</taxon>
        <taxon>Pseudomonadati</taxon>
        <taxon>Pseudomonadota</taxon>
        <taxon>Gammaproteobacteria</taxon>
        <taxon>Vibrionales</taxon>
        <taxon>Vibrionaceae</taxon>
        <taxon>Vibrio</taxon>
    </lineage>
</organism>
<evidence type="ECO:0000313" key="13">
    <source>
        <dbReference type="Proteomes" id="UP000779070"/>
    </source>
</evidence>
<comment type="subcellular location">
    <subcellularLocation>
        <location evidence="1">Cell inner membrane</location>
        <topology evidence="1">Single-pass membrane protein</topology>
        <orientation evidence="1">Periplasmic side</orientation>
    </subcellularLocation>
</comment>
<evidence type="ECO:0000256" key="4">
    <source>
        <dbReference type="ARBA" id="ARBA00022475"/>
    </source>
</evidence>
<keyword evidence="7" id="KW-0653">Protein transport</keyword>
<keyword evidence="4" id="KW-1003">Cell membrane</keyword>
<comment type="caution">
    <text evidence="12">The sequence shown here is derived from an EMBL/GenBank/DDBJ whole genome shotgun (WGS) entry which is preliminary data.</text>
</comment>
<evidence type="ECO:0000256" key="5">
    <source>
        <dbReference type="ARBA" id="ARBA00022519"/>
    </source>
</evidence>
<keyword evidence="6" id="KW-0812">Transmembrane</keyword>
<keyword evidence="13" id="KW-1185">Reference proteome</keyword>
<comment type="similarity">
    <text evidence="2">Belongs to the TonB family.</text>
</comment>
<name>A0ABS3A6Y3_9VIBR</name>
<accession>A0ABS3A6Y3</accession>
<evidence type="ECO:0000256" key="6">
    <source>
        <dbReference type="ARBA" id="ARBA00022692"/>
    </source>
</evidence>
<keyword evidence="3" id="KW-0813">Transport</keyword>
<dbReference type="InterPro" id="IPR051045">
    <property type="entry name" value="TonB-dependent_transducer"/>
</dbReference>
<dbReference type="SUPFAM" id="SSF74653">
    <property type="entry name" value="TolA/TonB C-terminal domain"/>
    <property type="match status" value="1"/>
</dbReference>
<dbReference type="PANTHER" id="PTHR33446">
    <property type="entry name" value="PROTEIN TONB-RELATED"/>
    <property type="match status" value="1"/>
</dbReference>
<dbReference type="NCBIfam" id="TIGR01352">
    <property type="entry name" value="tonB_Cterm"/>
    <property type="match status" value="1"/>
</dbReference>
<keyword evidence="5" id="KW-0997">Cell inner membrane</keyword>
<keyword evidence="9" id="KW-0472">Membrane</keyword>
<reference evidence="12 13" key="1">
    <citation type="submission" date="2021-02" db="EMBL/GenBank/DDBJ databases">
        <title>Draft Genome Sequences of 5 Vibrio neptunius Strains Isolated From of Bivalve Hatcheries.</title>
        <authorList>
            <person name="Galvis F."/>
            <person name="Barja J.L."/>
            <person name="Lemos M.L."/>
            <person name="Balado M."/>
        </authorList>
    </citation>
    <scope>NUCLEOTIDE SEQUENCE [LARGE SCALE GENOMIC DNA]</scope>
    <source>
        <strain evidence="12 13">PP-145.98</strain>
    </source>
</reference>
<feature type="domain" description="TonB C-terminal" evidence="11">
    <location>
        <begin position="139"/>
        <end position="229"/>
    </location>
</feature>
<evidence type="ECO:0000256" key="1">
    <source>
        <dbReference type="ARBA" id="ARBA00004383"/>
    </source>
</evidence>
<feature type="compositionally biased region" description="Basic and acidic residues" evidence="10">
    <location>
        <begin position="101"/>
        <end position="125"/>
    </location>
</feature>
<evidence type="ECO:0000259" key="11">
    <source>
        <dbReference type="PROSITE" id="PS52015"/>
    </source>
</evidence>
<dbReference type="InterPro" id="IPR037682">
    <property type="entry name" value="TonB_C"/>
</dbReference>
<dbReference type="EMBL" id="JAFHLB010000030">
    <property type="protein sequence ID" value="MBN3579765.1"/>
    <property type="molecule type" value="Genomic_DNA"/>
</dbReference>
<dbReference type="Proteomes" id="UP000779070">
    <property type="component" value="Unassembled WGS sequence"/>
</dbReference>
<gene>
    <name evidence="12" type="ORF">JYA62_19075</name>
</gene>
<feature type="region of interest" description="Disordered" evidence="10">
    <location>
        <begin position="51"/>
        <end position="137"/>
    </location>
</feature>
<evidence type="ECO:0000256" key="3">
    <source>
        <dbReference type="ARBA" id="ARBA00022448"/>
    </source>
</evidence>
<evidence type="ECO:0000313" key="12">
    <source>
        <dbReference type="EMBL" id="MBN3579765.1"/>
    </source>
</evidence>
<keyword evidence="8" id="KW-1133">Transmembrane helix</keyword>
<dbReference type="InterPro" id="IPR006260">
    <property type="entry name" value="TonB/TolA_C"/>
</dbReference>
<sequence length="229" mass="25335">MNLKRYAIAGGVSLALHTAVLFVADEPKLYAMPAGAQSSSVTLNFRAVSTPQPPAVAQPLQDPKPSKPVKESPPIKEKPVVKKPAPKQKKVVEKQVAQNVEKPEQKTIDKEPDVKDRQEKAETSKPAEVNQGASREPVLIQKPSFRSPPSRPSYPRLAQKRQIEGVAMYEVWLDENGNQVKQVLISSSGATILDNSALKAIKQWEFSPNIVNGQKMAYRVRLPVRFKLD</sequence>
<proteinExistence type="inferred from homology"/>
<evidence type="ECO:0000256" key="10">
    <source>
        <dbReference type="SAM" id="MobiDB-lite"/>
    </source>
</evidence>
<evidence type="ECO:0000256" key="8">
    <source>
        <dbReference type="ARBA" id="ARBA00022989"/>
    </source>
</evidence>
<dbReference type="RefSeq" id="WP_206371658.1">
    <property type="nucleotide sequence ID" value="NZ_CAWPTM010000104.1"/>
</dbReference>
<dbReference type="Gene3D" id="3.30.1150.10">
    <property type="match status" value="1"/>
</dbReference>
<feature type="compositionally biased region" description="Basic and acidic residues" evidence="10">
    <location>
        <begin position="64"/>
        <end position="80"/>
    </location>
</feature>
<evidence type="ECO:0000256" key="2">
    <source>
        <dbReference type="ARBA" id="ARBA00006555"/>
    </source>
</evidence>